<feature type="chain" id="PRO_5016324413" description="Lipocalin-like domain-containing protein" evidence="1">
    <location>
        <begin position="21"/>
        <end position="151"/>
    </location>
</feature>
<gene>
    <name evidence="2" type="ORF">HMF3257_19960</name>
</gene>
<name>A0A327NT00_9BACT</name>
<evidence type="ECO:0000313" key="3">
    <source>
        <dbReference type="Proteomes" id="UP000249016"/>
    </source>
</evidence>
<evidence type="ECO:0000256" key="1">
    <source>
        <dbReference type="SAM" id="SignalP"/>
    </source>
</evidence>
<keyword evidence="1" id="KW-0732">Signal</keyword>
<comment type="caution">
    <text evidence="2">The sequence shown here is derived from an EMBL/GenBank/DDBJ whole genome shotgun (WGS) entry which is preliminary data.</text>
</comment>
<accession>A0A327NT00</accession>
<dbReference type="AlphaFoldDB" id="A0A327NT00"/>
<evidence type="ECO:0008006" key="4">
    <source>
        <dbReference type="Google" id="ProtNLM"/>
    </source>
</evidence>
<feature type="signal peptide" evidence="1">
    <location>
        <begin position="1"/>
        <end position="20"/>
    </location>
</feature>
<sequence>MNKQLFRLSLLSILLLAALAGCQPKTVTPITSLINKVWKANTVKEADLLVFTLGATNNIKPGYTNFRLDLSRPDTVRLKDVDGRLTVGTWTISTDNKRLILANLNPKPTNTGGVVEYYILNEPDGVSLRLERTAESRKTGNTIDQYALVPE</sequence>
<reference evidence="2 3" key="1">
    <citation type="submission" date="2018-06" db="EMBL/GenBank/DDBJ databases">
        <title>Spirosoma sp. HMF3257 Genome sequencing and assembly.</title>
        <authorList>
            <person name="Kang H."/>
            <person name="Cha I."/>
            <person name="Kim H."/>
            <person name="Kang J."/>
            <person name="Joh K."/>
        </authorList>
    </citation>
    <scope>NUCLEOTIDE SEQUENCE [LARGE SCALE GENOMIC DNA]</scope>
    <source>
        <strain evidence="2 3">HMF3257</strain>
    </source>
</reference>
<dbReference type="RefSeq" id="WP_111344740.1">
    <property type="nucleotide sequence ID" value="NZ_QLII01000001.1"/>
</dbReference>
<dbReference type="Proteomes" id="UP000249016">
    <property type="component" value="Unassembled WGS sequence"/>
</dbReference>
<keyword evidence="3" id="KW-1185">Reference proteome</keyword>
<dbReference type="EMBL" id="QLII01000001">
    <property type="protein sequence ID" value="RAI75868.1"/>
    <property type="molecule type" value="Genomic_DNA"/>
</dbReference>
<organism evidence="2 3">
    <name type="scientific">Spirosoma telluris</name>
    <dbReference type="NCBI Taxonomy" id="2183553"/>
    <lineage>
        <taxon>Bacteria</taxon>
        <taxon>Pseudomonadati</taxon>
        <taxon>Bacteroidota</taxon>
        <taxon>Cytophagia</taxon>
        <taxon>Cytophagales</taxon>
        <taxon>Cytophagaceae</taxon>
        <taxon>Spirosoma</taxon>
    </lineage>
</organism>
<evidence type="ECO:0000313" key="2">
    <source>
        <dbReference type="EMBL" id="RAI75868.1"/>
    </source>
</evidence>
<dbReference type="PROSITE" id="PS51257">
    <property type="entry name" value="PROKAR_LIPOPROTEIN"/>
    <property type="match status" value="1"/>
</dbReference>
<protein>
    <recommendedName>
        <fullName evidence="4">Lipocalin-like domain-containing protein</fullName>
    </recommendedName>
</protein>
<dbReference type="OrthoDB" id="960353at2"/>
<proteinExistence type="predicted"/>